<feature type="region of interest" description="Disordered" evidence="1">
    <location>
        <begin position="1"/>
        <end position="29"/>
    </location>
</feature>
<proteinExistence type="predicted"/>
<sequence>MATTRLSPSATPGRNYNFTAKGVPATGPHTGDFTRLSTTATPGKRYSFTAKTSVGAHSGTFTRLSITATPGRRYSFNAKDAVEVVVEIGPRPDLADQGSADAAVVRLTLPLTEWFELEEEELIEIVQMLMMTGLIE</sequence>
<evidence type="ECO:0000313" key="2">
    <source>
        <dbReference type="EMBL" id="GAI53071.1"/>
    </source>
</evidence>
<dbReference type="AlphaFoldDB" id="X1QE28"/>
<protein>
    <submittedName>
        <fullName evidence="2">Uncharacterized protein</fullName>
    </submittedName>
</protein>
<feature type="compositionally biased region" description="Polar residues" evidence="1">
    <location>
        <begin position="1"/>
        <end position="18"/>
    </location>
</feature>
<name>X1QE28_9ZZZZ</name>
<dbReference type="EMBL" id="BARV01040341">
    <property type="protein sequence ID" value="GAI53071.1"/>
    <property type="molecule type" value="Genomic_DNA"/>
</dbReference>
<accession>X1QE28</accession>
<gene>
    <name evidence="2" type="ORF">S06H3_61496</name>
</gene>
<evidence type="ECO:0000256" key="1">
    <source>
        <dbReference type="SAM" id="MobiDB-lite"/>
    </source>
</evidence>
<comment type="caution">
    <text evidence="2">The sequence shown here is derived from an EMBL/GenBank/DDBJ whole genome shotgun (WGS) entry which is preliminary data.</text>
</comment>
<organism evidence="2">
    <name type="scientific">marine sediment metagenome</name>
    <dbReference type="NCBI Taxonomy" id="412755"/>
    <lineage>
        <taxon>unclassified sequences</taxon>
        <taxon>metagenomes</taxon>
        <taxon>ecological metagenomes</taxon>
    </lineage>
</organism>
<reference evidence="2" key="1">
    <citation type="journal article" date="2014" name="Front. Microbiol.">
        <title>High frequency of phylogenetically diverse reductive dehalogenase-homologous genes in deep subseafloor sedimentary metagenomes.</title>
        <authorList>
            <person name="Kawai M."/>
            <person name="Futagami T."/>
            <person name="Toyoda A."/>
            <person name="Takaki Y."/>
            <person name="Nishi S."/>
            <person name="Hori S."/>
            <person name="Arai W."/>
            <person name="Tsubouchi T."/>
            <person name="Morono Y."/>
            <person name="Uchiyama I."/>
            <person name="Ito T."/>
            <person name="Fujiyama A."/>
            <person name="Inagaki F."/>
            <person name="Takami H."/>
        </authorList>
    </citation>
    <scope>NUCLEOTIDE SEQUENCE</scope>
    <source>
        <strain evidence="2">Expedition CK06-06</strain>
    </source>
</reference>